<protein>
    <submittedName>
        <fullName evidence="7">Polysaccharide biosynthesis C-terminal domain-containing protein</fullName>
    </submittedName>
</protein>
<feature type="transmembrane region" description="Helical" evidence="6">
    <location>
        <begin position="331"/>
        <end position="350"/>
    </location>
</feature>
<keyword evidence="8" id="KW-1185">Reference proteome</keyword>
<keyword evidence="5 6" id="KW-0472">Membrane</keyword>
<feature type="transmembrane region" description="Helical" evidence="6">
    <location>
        <begin position="18"/>
        <end position="38"/>
    </location>
</feature>
<evidence type="ECO:0000256" key="2">
    <source>
        <dbReference type="ARBA" id="ARBA00022475"/>
    </source>
</evidence>
<dbReference type="PANTHER" id="PTHR30250:SF11">
    <property type="entry name" value="O-ANTIGEN TRANSPORTER-RELATED"/>
    <property type="match status" value="1"/>
</dbReference>
<dbReference type="InterPro" id="IPR050833">
    <property type="entry name" value="Poly_Biosynth_Transport"/>
</dbReference>
<dbReference type="PANTHER" id="PTHR30250">
    <property type="entry name" value="PST FAMILY PREDICTED COLANIC ACID TRANSPORTER"/>
    <property type="match status" value="1"/>
</dbReference>
<feature type="transmembrane region" description="Helical" evidence="6">
    <location>
        <begin position="122"/>
        <end position="140"/>
    </location>
</feature>
<evidence type="ECO:0000256" key="5">
    <source>
        <dbReference type="ARBA" id="ARBA00023136"/>
    </source>
</evidence>
<feature type="transmembrane region" description="Helical" evidence="6">
    <location>
        <begin position="256"/>
        <end position="278"/>
    </location>
</feature>
<comment type="subcellular location">
    <subcellularLocation>
        <location evidence="1">Cell membrane</location>
        <topology evidence="1">Multi-pass membrane protein</topology>
    </subcellularLocation>
</comment>
<evidence type="ECO:0000256" key="6">
    <source>
        <dbReference type="SAM" id="Phobius"/>
    </source>
</evidence>
<sequence length="431" mass="49123">MNLLRSYISNFLSRKGSYVFLATIFARLFSFLAAWFALKLVPNKELGVVLFAYNIILFIIPISGLGLHQSFLRYGALLTTNEEKNSLFLYVLKKGLFVSLLLITLISIGALFIDFQFPNTKVYLILLSFIIIPSFLLEIIKAQLRLNHDNKKFAYTEITQSILLLINVIVLSYFFTEIGYAIALVISPIFTSLLFIKKIGINFKLKIKSNIIDLTFWKYGFFASLSNVVTQLLFVIDILLIGYLLSNTEMVTNYRYISLIPFSLLFLPRVFIATDFVAFTEKIYDKNYIKEYIKSYMLLFLLVSIFLLVISYFFGGFLLTLLDDNFAKYTSTFFIMMLGVSGIFIFRGLFGNLLSSIGKANVNYYIAIIALILNIISNYYLIPKYGIKGAAITSAVLMWLTGLLSFVCFKILYKKALLKVAYTSSSAPKLL</sequence>
<feature type="transmembrane region" description="Helical" evidence="6">
    <location>
        <begin position="362"/>
        <end position="381"/>
    </location>
</feature>
<feature type="transmembrane region" description="Helical" evidence="6">
    <location>
        <begin position="152"/>
        <end position="172"/>
    </location>
</feature>
<evidence type="ECO:0000256" key="4">
    <source>
        <dbReference type="ARBA" id="ARBA00022989"/>
    </source>
</evidence>
<dbReference type="AlphaFoldDB" id="A0A9X1VNJ1"/>
<comment type="caution">
    <text evidence="7">The sequence shown here is derived from an EMBL/GenBank/DDBJ whole genome shotgun (WGS) entry which is preliminary data.</text>
</comment>
<keyword evidence="4 6" id="KW-1133">Transmembrane helix</keyword>
<evidence type="ECO:0000313" key="7">
    <source>
        <dbReference type="EMBL" id="MCI2229789.1"/>
    </source>
</evidence>
<feature type="transmembrane region" description="Helical" evidence="6">
    <location>
        <begin position="216"/>
        <end position="244"/>
    </location>
</feature>
<keyword evidence="2" id="KW-1003">Cell membrane</keyword>
<feature type="transmembrane region" description="Helical" evidence="6">
    <location>
        <begin position="387"/>
        <end position="409"/>
    </location>
</feature>
<feature type="transmembrane region" description="Helical" evidence="6">
    <location>
        <begin position="298"/>
        <end position="319"/>
    </location>
</feature>
<evidence type="ECO:0000313" key="8">
    <source>
        <dbReference type="Proteomes" id="UP001139369"/>
    </source>
</evidence>
<dbReference type="GO" id="GO:0005886">
    <property type="term" value="C:plasma membrane"/>
    <property type="evidence" value="ECO:0007669"/>
    <property type="project" value="UniProtKB-SubCell"/>
</dbReference>
<keyword evidence="3 6" id="KW-0812">Transmembrane</keyword>
<feature type="transmembrane region" description="Helical" evidence="6">
    <location>
        <begin position="50"/>
        <end position="67"/>
    </location>
</feature>
<reference evidence="7" key="1">
    <citation type="submission" date="2022-02" db="EMBL/GenBank/DDBJ databases">
        <title>Polaribacter sp. MSW13, isolated from seawater.</title>
        <authorList>
            <person name="Kristyanto S."/>
            <person name="Jung J."/>
            <person name="Jeon C.O."/>
        </authorList>
    </citation>
    <scope>NUCLEOTIDE SEQUENCE</scope>
    <source>
        <strain evidence="7">MSW13</strain>
    </source>
</reference>
<feature type="transmembrane region" description="Helical" evidence="6">
    <location>
        <begin position="178"/>
        <end position="196"/>
    </location>
</feature>
<proteinExistence type="predicted"/>
<dbReference type="RefSeq" id="WP_242178900.1">
    <property type="nucleotide sequence ID" value="NZ_JAKQYM010000008.1"/>
</dbReference>
<evidence type="ECO:0000256" key="3">
    <source>
        <dbReference type="ARBA" id="ARBA00022692"/>
    </source>
</evidence>
<accession>A0A9X1VNJ1</accession>
<name>A0A9X1VNJ1_9FLAO</name>
<dbReference type="EMBL" id="JAKQYM010000008">
    <property type="protein sequence ID" value="MCI2229789.1"/>
    <property type="molecule type" value="Genomic_DNA"/>
</dbReference>
<gene>
    <name evidence="7" type="ORF">MC378_11480</name>
</gene>
<dbReference type="Proteomes" id="UP001139369">
    <property type="component" value="Unassembled WGS sequence"/>
</dbReference>
<organism evidence="7 8">
    <name type="scientific">Polaribacter marinus</name>
    <dbReference type="NCBI Taxonomy" id="2916838"/>
    <lineage>
        <taxon>Bacteria</taxon>
        <taxon>Pseudomonadati</taxon>
        <taxon>Bacteroidota</taxon>
        <taxon>Flavobacteriia</taxon>
        <taxon>Flavobacteriales</taxon>
        <taxon>Flavobacteriaceae</taxon>
    </lineage>
</organism>
<evidence type="ECO:0000256" key="1">
    <source>
        <dbReference type="ARBA" id="ARBA00004651"/>
    </source>
</evidence>
<feature type="transmembrane region" description="Helical" evidence="6">
    <location>
        <begin position="87"/>
        <end position="110"/>
    </location>
</feature>